<dbReference type="AlphaFoldDB" id="A0A1J1HY13"/>
<gene>
    <name evidence="1" type="ORF">CLUMA_CG006453</name>
</gene>
<accession>A0A1J1HY13</accession>
<name>A0A1J1HY13_9DIPT</name>
<keyword evidence="2" id="KW-1185">Reference proteome</keyword>
<proteinExistence type="predicted"/>
<protein>
    <submittedName>
        <fullName evidence="1">CLUMA_CG006453, isoform A</fullName>
    </submittedName>
</protein>
<evidence type="ECO:0000313" key="1">
    <source>
        <dbReference type="EMBL" id="CRK92843.1"/>
    </source>
</evidence>
<evidence type="ECO:0000313" key="2">
    <source>
        <dbReference type="Proteomes" id="UP000183832"/>
    </source>
</evidence>
<reference evidence="1 2" key="1">
    <citation type="submission" date="2015-04" db="EMBL/GenBank/DDBJ databases">
        <authorList>
            <person name="Syromyatnikov M.Y."/>
            <person name="Popov V.N."/>
        </authorList>
    </citation>
    <scope>NUCLEOTIDE SEQUENCE [LARGE SCALE GENOMIC DNA]</scope>
</reference>
<dbReference type="Proteomes" id="UP000183832">
    <property type="component" value="Unassembled WGS sequence"/>
</dbReference>
<organism evidence="1 2">
    <name type="scientific">Clunio marinus</name>
    <dbReference type="NCBI Taxonomy" id="568069"/>
    <lineage>
        <taxon>Eukaryota</taxon>
        <taxon>Metazoa</taxon>
        <taxon>Ecdysozoa</taxon>
        <taxon>Arthropoda</taxon>
        <taxon>Hexapoda</taxon>
        <taxon>Insecta</taxon>
        <taxon>Pterygota</taxon>
        <taxon>Neoptera</taxon>
        <taxon>Endopterygota</taxon>
        <taxon>Diptera</taxon>
        <taxon>Nematocera</taxon>
        <taxon>Chironomoidea</taxon>
        <taxon>Chironomidae</taxon>
        <taxon>Clunio</taxon>
    </lineage>
</organism>
<dbReference type="EMBL" id="CVRI01000035">
    <property type="protein sequence ID" value="CRK92843.1"/>
    <property type="molecule type" value="Genomic_DNA"/>
</dbReference>
<sequence length="60" mass="7115">MKKSVVLIGVRFVVKLFFEIDFFNFQSMEKCLVNQFTIIHRSALSLMTCQLQEHYLLLES</sequence>